<reference evidence="2" key="1">
    <citation type="journal article" date="2020" name="mSystems">
        <title>Genome- and Community-Level Interaction Insights into Carbon Utilization and Element Cycling Functions of Hydrothermarchaeota in Hydrothermal Sediment.</title>
        <authorList>
            <person name="Zhou Z."/>
            <person name="Liu Y."/>
            <person name="Xu W."/>
            <person name="Pan J."/>
            <person name="Luo Z.H."/>
            <person name="Li M."/>
        </authorList>
    </citation>
    <scope>NUCLEOTIDE SEQUENCE [LARGE SCALE GENOMIC DNA]</scope>
    <source>
        <strain evidence="2">SpSt-186</strain>
    </source>
</reference>
<feature type="signal peptide" evidence="1">
    <location>
        <begin position="1"/>
        <end position="23"/>
    </location>
</feature>
<dbReference type="SUPFAM" id="SSF53474">
    <property type="entry name" value="alpha/beta-Hydrolases"/>
    <property type="match status" value="1"/>
</dbReference>
<accession>A0A7V2EEU8</accession>
<gene>
    <name evidence="2" type="ORF">ENP06_02840</name>
</gene>
<evidence type="ECO:0000256" key="1">
    <source>
        <dbReference type="SAM" id="SignalP"/>
    </source>
</evidence>
<dbReference type="AlphaFoldDB" id="A0A7V2EEU8"/>
<protein>
    <recommendedName>
        <fullName evidence="3">Alpha/beta hydrolase</fullName>
    </recommendedName>
</protein>
<name>A0A7V2EEU8_9BACT</name>
<comment type="caution">
    <text evidence="2">The sequence shown here is derived from an EMBL/GenBank/DDBJ whole genome shotgun (WGS) entry which is preliminary data.</text>
</comment>
<evidence type="ECO:0008006" key="3">
    <source>
        <dbReference type="Google" id="ProtNLM"/>
    </source>
</evidence>
<feature type="chain" id="PRO_5031204819" description="Alpha/beta hydrolase" evidence="1">
    <location>
        <begin position="24"/>
        <end position="279"/>
    </location>
</feature>
<dbReference type="InterPro" id="IPR029058">
    <property type="entry name" value="AB_hydrolase_fold"/>
</dbReference>
<organism evidence="2">
    <name type="scientific">Thermoanaerobaculum aquaticum</name>
    <dbReference type="NCBI Taxonomy" id="1312852"/>
    <lineage>
        <taxon>Bacteria</taxon>
        <taxon>Pseudomonadati</taxon>
        <taxon>Acidobacteriota</taxon>
        <taxon>Thermoanaerobaculia</taxon>
        <taxon>Thermoanaerobaculales</taxon>
        <taxon>Thermoanaerobaculaceae</taxon>
        <taxon>Thermoanaerobaculum</taxon>
    </lineage>
</organism>
<dbReference type="EMBL" id="DSHW01000212">
    <property type="protein sequence ID" value="HEQ88330.1"/>
    <property type="molecule type" value="Genomic_DNA"/>
</dbReference>
<keyword evidence="1" id="KW-0732">Signal</keyword>
<sequence>MRRGGGFWLACLLVFGLSGAAWAKTGVALVHGKGSADLANPSVAWAYWTTPMIQAVTKNYTVPYVICHYDGTQYMWVAAGQVAQQLYDFITQQGITDLVIDTHSFGGIVIRWIFSNPTYDWRYPTIIQRTRWINSIAAPQKGSEAADLAGTLAGSWLTGWIVDLVGQNTNSTYNCRTDWMAYYNQYYLKGTAGRPALPKTVYWISGWGLWNDYWTKFHSEDIGLATLSGVAGLPGEDDGMVAEYSAEAVGVGWFRTEANHHHNRRNDFRAIGTALSTDF</sequence>
<evidence type="ECO:0000313" key="2">
    <source>
        <dbReference type="EMBL" id="HEQ88330.1"/>
    </source>
</evidence>
<proteinExistence type="predicted"/>
<dbReference type="Gene3D" id="3.40.50.1820">
    <property type="entry name" value="alpha/beta hydrolase"/>
    <property type="match status" value="1"/>
</dbReference>